<keyword evidence="2" id="KW-0560">Oxidoreductase</keyword>
<dbReference type="SUPFAM" id="SSF51735">
    <property type="entry name" value="NAD(P)-binding Rossmann-fold domains"/>
    <property type="match status" value="1"/>
</dbReference>
<dbReference type="EMBL" id="UINC01009499">
    <property type="protein sequence ID" value="SVA42593.1"/>
    <property type="molecule type" value="Genomic_DNA"/>
</dbReference>
<dbReference type="InterPro" id="IPR002110">
    <property type="entry name" value="Ankyrin_rpt"/>
</dbReference>
<dbReference type="InterPro" id="IPR020904">
    <property type="entry name" value="Sc_DH/Rdtase_CS"/>
</dbReference>
<dbReference type="CDD" id="cd05368">
    <property type="entry name" value="DHRS6_like_SDR_c"/>
    <property type="match status" value="1"/>
</dbReference>
<gene>
    <name evidence="4" type="ORF">METZ01_LOCUS95447</name>
</gene>
<dbReference type="AlphaFoldDB" id="A0A381VSQ2"/>
<proteinExistence type="inferred from homology"/>
<evidence type="ECO:0000256" key="3">
    <source>
        <dbReference type="ARBA" id="ARBA00023027"/>
    </source>
</evidence>
<dbReference type="PANTHER" id="PTHR43477">
    <property type="entry name" value="DIHYDROANTICAPSIN 7-DEHYDROGENASE"/>
    <property type="match status" value="1"/>
</dbReference>
<protein>
    <submittedName>
        <fullName evidence="4">Uncharacterized protein</fullName>
    </submittedName>
</protein>
<sequence>MARLEGKTALITAAGQGIGRATAELFIKEGANVIATDINKDLLSTLKGAKIQVLDVTDQQAIKSLAKQVNKIDILFNCAGYVHHGTILECREKDFDFSYELNVKSMYRMIKALLPAMLSSETNSSIINMSSVASTIIAAKNRFVYGTTKAAVIGLTKAVAADYVKENIRCNAIAPGTVESPSLQNRMKTMGNYEEAKKEFLARQPTGKIGTAEEIANLVLYLASDESSYTTGAVYTIDGGWSNT</sequence>
<dbReference type="GO" id="GO:0016491">
    <property type="term" value="F:oxidoreductase activity"/>
    <property type="evidence" value="ECO:0007669"/>
    <property type="project" value="UniProtKB-KW"/>
</dbReference>
<keyword evidence="3" id="KW-0520">NAD</keyword>
<comment type="similarity">
    <text evidence="1">Belongs to the short-chain dehydrogenases/reductases (SDR) family.</text>
</comment>
<evidence type="ECO:0000256" key="2">
    <source>
        <dbReference type="ARBA" id="ARBA00023002"/>
    </source>
</evidence>
<evidence type="ECO:0000313" key="4">
    <source>
        <dbReference type="EMBL" id="SVA42593.1"/>
    </source>
</evidence>
<dbReference type="InterPro" id="IPR051122">
    <property type="entry name" value="SDR_DHRS6-like"/>
</dbReference>
<dbReference type="InterPro" id="IPR036291">
    <property type="entry name" value="NAD(P)-bd_dom_sf"/>
</dbReference>
<evidence type="ECO:0000256" key="1">
    <source>
        <dbReference type="ARBA" id="ARBA00006484"/>
    </source>
</evidence>
<name>A0A381VSQ2_9ZZZZ</name>
<organism evidence="4">
    <name type="scientific">marine metagenome</name>
    <dbReference type="NCBI Taxonomy" id="408172"/>
    <lineage>
        <taxon>unclassified sequences</taxon>
        <taxon>metagenomes</taxon>
        <taxon>ecological metagenomes</taxon>
    </lineage>
</organism>
<dbReference type="Gene3D" id="3.40.50.720">
    <property type="entry name" value="NAD(P)-binding Rossmann-like Domain"/>
    <property type="match status" value="1"/>
</dbReference>
<dbReference type="PRINTS" id="PR00081">
    <property type="entry name" value="GDHRDH"/>
</dbReference>
<dbReference type="FunFam" id="3.40.50.720:FF:000084">
    <property type="entry name" value="Short-chain dehydrogenase reductase"/>
    <property type="match status" value="1"/>
</dbReference>
<dbReference type="PRINTS" id="PR00080">
    <property type="entry name" value="SDRFAMILY"/>
</dbReference>
<dbReference type="Pfam" id="PF13561">
    <property type="entry name" value="adh_short_C2"/>
    <property type="match status" value="1"/>
</dbReference>
<dbReference type="PROSITE" id="PS50088">
    <property type="entry name" value="ANK_REPEAT"/>
    <property type="match status" value="1"/>
</dbReference>
<dbReference type="PROSITE" id="PS00061">
    <property type="entry name" value="ADH_SHORT"/>
    <property type="match status" value="1"/>
</dbReference>
<reference evidence="4" key="1">
    <citation type="submission" date="2018-05" db="EMBL/GenBank/DDBJ databases">
        <authorList>
            <person name="Lanie J.A."/>
            <person name="Ng W.-L."/>
            <person name="Kazmierczak K.M."/>
            <person name="Andrzejewski T.M."/>
            <person name="Davidsen T.M."/>
            <person name="Wayne K.J."/>
            <person name="Tettelin H."/>
            <person name="Glass J.I."/>
            <person name="Rusch D."/>
            <person name="Podicherti R."/>
            <person name="Tsui H.-C.T."/>
            <person name="Winkler M.E."/>
        </authorList>
    </citation>
    <scope>NUCLEOTIDE SEQUENCE</scope>
</reference>
<dbReference type="PANTHER" id="PTHR43477:SF4">
    <property type="entry name" value="DEHYDROGENASE_REDUCTASE SDR FAMILY MEMBER 6"/>
    <property type="match status" value="1"/>
</dbReference>
<dbReference type="InterPro" id="IPR002347">
    <property type="entry name" value="SDR_fam"/>
</dbReference>
<accession>A0A381VSQ2</accession>